<organism evidence="3 4">
    <name type="scientific">Mortierella alpina</name>
    <name type="common">Oleaginous fungus</name>
    <name type="synonym">Mortierella renispora</name>
    <dbReference type="NCBI Taxonomy" id="64518"/>
    <lineage>
        <taxon>Eukaryota</taxon>
        <taxon>Fungi</taxon>
        <taxon>Fungi incertae sedis</taxon>
        <taxon>Mucoromycota</taxon>
        <taxon>Mortierellomycotina</taxon>
        <taxon>Mortierellomycetes</taxon>
        <taxon>Mortierellales</taxon>
        <taxon>Mortierellaceae</taxon>
        <taxon>Mortierella</taxon>
    </lineage>
</organism>
<feature type="compositionally biased region" description="Basic and acidic residues" evidence="1">
    <location>
        <begin position="139"/>
        <end position="152"/>
    </location>
</feature>
<sequence>MASAATEQPSRADQQPGRDMGLASDEHDMALEPEPASFNKCFVLSAIVVFLAVGCSSVPNLLSTRNPRESHRTTSLTTNYPSEAFGYAETLATHPATGVKGIILAGTGAETLEHKHQRASNSKAWNPVADGALENEHKEMKSLHHQGSDRPSTRQNAQVQAISSPSTSPIARVSTPPAGSQQEPYLRAAPPPRLQETNIWPLIQGCIWLVLRGSLWSMRTSFRLTRFVVSKPVSAFLAVAEPPYIIVRDICRAFLPVYSFFAVAAVVGIVVGGSATWIAQQLIAALGADKEASNLSHMNTDVVSLGPAHASTTSHGRPVFAYQADSFTASDEEFRSGTSGRRGPAQLGTKATAHMPEASPHHKRGPTMTEVENDYGDDDDDDDDDDEGEGDDRERVWHGP</sequence>
<protein>
    <submittedName>
        <fullName evidence="3">Uncharacterized protein</fullName>
    </submittedName>
</protein>
<feature type="compositionally biased region" description="Polar residues" evidence="1">
    <location>
        <begin position="153"/>
        <end position="169"/>
    </location>
</feature>
<evidence type="ECO:0000313" key="3">
    <source>
        <dbReference type="EMBL" id="KAF9960720.1"/>
    </source>
</evidence>
<dbReference type="OrthoDB" id="2444429at2759"/>
<feature type="region of interest" description="Disordered" evidence="1">
    <location>
        <begin position="331"/>
        <end position="400"/>
    </location>
</feature>
<keyword evidence="2" id="KW-0472">Membrane</keyword>
<reference evidence="3" key="1">
    <citation type="journal article" date="2020" name="Fungal Divers.">
        <title>Resolving the Mortierellaceae phylogeny through synthesis of multi-gene phylogenetics and phylogenomics.</title>
        <authorList>
            <person name="Vandepol N."/>
            <person name="Liber J."/>
            <person name="Desiro A."/>
            <person name="Na H."/>
            <person name="Kennedy M."/>
            <person name="Barry K."/>
            <person name="Grigoriev I.V."/>
            <person name="Miller A.N."/>
            <person name="O'Donnell K."/>
            <person name="Stajich J.E."/>
            <person name="Bonito G."/>
        </authorList>
    </citation>
    <scope>NUCLEOTIDE SEQUENCE</scope>
    <source>
        <strain evidence="3">CK1249</strain>
    </source>
</reference>
<feature type="transmembrane region" description="Helical" evidence="2">
    <location>
        <begin position="42"/>
        <end position="62"/>
    </location>
</feature>
<accession>A0A9P6M1I3</accession>
<dbReference type="Proteomes" id="UP000738359">
    <property type="component" value="Unassembled WGS sequence"/>
</dbReference>
<comment type="caution">
    <text evidence="3">The sequence shown here is derived from an EMBL/GenBank/DDBJ whole genome shotgun (WGS) entry which is preliminary data.</text>
</comment>
<feature type="region of interest" description="Disordered" evidence="1">
    <location>
        <begin position="139"/>
        <end position="188"/>
    </location>
</feature>
<keyword evidence="2" id="KW-0812">Transmembrane</keyword>
<keyword evidence="2" id="KW-1133">Transmembrane helix</keyword>
<name>A0A9P6M1I3_MORAP</name>
<feature type="transmembrane region" description="Helical" evidence="2">
    <location>
        <begin position="257"/>
        <end position="279"/>
    </location>
</feature>
<feature type="compositionally biased region" description="Acidic residues" evidence="1">
    <location>
        <begin position="371"/>
        <end position="391"/>
    </location>
</feature>
<dbReference type="AlphaFoldDB" id="A0A9P6M1I3"/>
<proteinExistence type="predicted"/>
<gene>
    <name evidence="3" type="ORF">BGZ70_008510</name>
</gene>
<feature type="compositionally biased region" description="Polar residues" evidence="1">
    <location>
        <begin position="1"/>
        <end position="13"/>
    </location>
</feature>
<evidence type="ECO:0000256" key="1">
    <source>
        <dbReference type="SAM" id="MobiDB-lite"/>
    </source>
</evidence>
<feature type="region of interest" description="Disordered" evidence="1">
    <location>
        <begin position="1"/>
        <end position="23"/>
    </location>
</feature>
<evidence type="ECO:0000313" key="4">
    <source>
        <dbReference type="Proteomes" id="UP000738359"/>
    </source>
</evidence>
<keyword evidence="4" id="KW-1185">Reference proteome</keyword>
<dbReference type="EMBL" id="JAAAHY010000614">
    <property type="protein sequence ID" value="KAF9960720.1"/>
    <property type="molecule type" value="Genomic_DNA"/>
</dbReference>
<evidence type="ECO:0000256" key="2">
    <source>
        <dbReference type="SAM" id="Phobius"/>
    </source>
</evidence>